<organism evidence="2 3">
    <name type="scientific">Enterococcus thailandicus</name>
    <dbReference type="NCBI Taxonomy" id="417368"/>
    <lineage>
        <taxon>Bacteria</taxon>
        <taxon>Bacillati</taxon>
        <taxon>Bacillota</taxon>
        <taxon>Bacilli</taxon>
        <taxon>Lactobacillales</taxon>
        <taxon>Enterococcaceae</taxon>
        <taxon>Enterococcus</taxon>
    </lineage>
</organism>
<accession>A0A179EVC4</accession>
<keyword evidence="3" id="KW-1185">Reference proteome</keyword>
<keyword evidence="1" id="KW-0812">Transmembrane</keyword>
<dbReference type="Proteomes" id="UP000078516">
    <property type="component" value="Unassembled WGS sequence"/>
</dbReference>
<keyword evidence="1" id="KW-0472">Membrane</keyword>
<dbReference type="EMBL" id="LWMN01000001">
    <property type="protein sequence ID" value="OAQ57102.1"/>
    <property type="molecule type" value="Genomic_DNA"/>
</dbReference>
<dbReference type="AlphaFoldDB" id="A0A179EVC4"/>
<name>A0A179EVC4_ENTTH</name>
<evidence type="ECO:0000313" key="3">
    <source>
        <dbReference type="Proteomes" id="UP000078516"/>
    </source>
</evidence>
<gene>
    <name evidence="2" type="ORF">A6E74_01655</name>
</gene>
<protein>
    <submittedName>
        <fullName evidence="2">Uncharacterized protein</fullName>
    </submittedName>
</protein>
<feature type="transmembrane region" description="Helical" evidence="1">
    <location>
        <begin position="26"/>
        <end position="44"/>
    </location>
</feature>
<keyword evidence="1" id="KW-1133">Transmembrane helix</keyword>
<comment type="caution">
    <text evidence="2">The sequence shown here is derived from an EMBL/GenBank/DDBJ whole genome shotgun (WGS) entry which is preliminary data.</text>
</comment>
<reference evidence="2 3" key="1">
    <citation type="submission" date="2016-04" db="EMBL/GenBank/DDBJ databases">
        <title>Draft genome of an Enterococcus thailandicus strain isolated from bovine feces.</title>
        <authorList>
            <person name="Beukers A.G."/>
            <person name="Zaheer R."/>
            <person name="Goji N."/>
            <person name="Cook S.R."/>
            <person name="Amoako K."/>
            <person name="Chaves A.V."/>
            <person name="Ward M.P."/>
            <person name="Mcallister T.A."/>
        </authorList>
    </citation>
    <scope>NUCLEOTIDE SEQUENCE [LARGE SCALE GENOMIC DNA]</scope>
    <source>
        <strain evidence="2 3">F0711D 46</strain>
    </source>
</reference>
<evidence type="ECO:0000313" key="2">
    <source>
        <dbReference type="EMBL" id="OAQ57102.1"/>
    </source>
</evidence>
<evidence type="ECO:0000256" key="1">
    <source>
        <dbReference type="SAM" id="Phobius"/>
    </source>
</evidence>
<sequence length="185" mass="21502">MSKYMKKIVHSFLDWFLGPDYTPKDIFDVLLIVAGILFLCFGFLKNKNYYEDVSIEYYSINTEQNLYPRNIFDEVEIDKNPTNVVLVSPTDVPIKVKVMRYKSMKENGEIVYQDIGITKEIEPGDALKLSYIESEGIPNYQLHLTTEYGEADVPLIFNGRFGDINKTKIKSTRKIIPYFMDKLLN</sequence>
<proteinExistence type="predicted"/>